<dbReference type="InterPro" id="IPR010406">
    <property type="entry name" value="DUF1003"/>
</dbReference>
<dbReference type="OrthoDB" id="9795736at2"/>
<keyword evidence="1" id="KW-0812">Transmembrane</keyword>
<keyword evidence="1" id="KW-1133">Transmembrane helix</keyword>
<dbReference type="EMBL" id="QWLV01000003">
    <property type="protein sequence ID" value="RHW17544.1"/>
    <property type="molecule type" value="Genomic_DNA"/>
</dbReference>
<evidence type="ECO:0000256" key="1">
    <source>
        <dbReference type="SAM" id="Phobius"/>
    </source>
</evidence>
<proteinExistence type="predicted"/>
<dbReference type="Proteomes" id="UP000266693">
    <property type="component" value="Unassembled WGS sequence"/>
</dbReference>
<keyword evidence="1" id="KW-0472">Membrane</keyword>
<evidence type="ECO:0000313" key="2">
    <source>
        <dbReference type="EMBL" id="RHW17544.1"/>
    </source>
</evidence>
<dbReference type="Pfam" id="PF06210">
    <property type="entry name" value="DUF1003"/>
    <property type="match status" value="1"/>
</dbReference>
<name>A0A396RMA7_9SPHN</name>
<keyword evidence="3" id="KW-1185">Reference proteome</keyword>
<reference evidence="2 3" key="1">
    <citation type="submission" date="2018-08" db="EMBL/GenBank/DDBJ databases">
        <title>The multiple taxonomic identification of Sphingomonas gilva.</title>
        <authorList>
            <person name="Zhu D."/>
            <person name="Zheng S."/>
        </authorList>
    </citation>
    <scope>NUCLEOTIDE SEQUENCE [LARGE SCALE GENOMIC DNA]</scope>
    <source>
        <strain evidence="2 3">ZDH117</strain>
    </source>
</reference>
<protein>
    <submittedName>
        <fullName evidence="2">DUF1003 domain-containing protein</fullName>
    </submittedName>
</protein>
<dbReference type="RefSeq" id="WP_118863809.1">
    <property type="nucleotide sequence ID" value="NZ_QWLV01000003.1"/>
</dbReference>
<accession>A0A396RMA7</accession>
<dbReference type="AlphaFoldDB" id="A0A396RMA7"/>
<gene>
    <name evidence="2" type="ORF">D1610_08785</name>
</gene>
<feature type="transmembrane region" description="Helical" evidence="1">
    <location>
        <begin position="47"/>
        <end position="67"/>
    </location>
</feature>
<evidence type="ECO:0000313" key="3">
    <source>
        <dbReference type="Proteomes" id="UP000266693"/>
    </source>
</evidence>
<organism evidence="2 3">
    <name type="scientific">Sphingomonas gilva</name>
    <dbReference type="NCBI Taxonomy" id="2305907"/>
    <lineage>
        <taxon>Bacteria</taxon>
        <taxon>Pseudomonadati</taxon>
        <taxon>Pseudomonadota</taxon>
        <taxon>Alphaproteobacteria</taxon>
        <taxon>Sphingomonadales</taxon>
        <taxon>Sphingomonadaceae</taxon>
        <taxon>Sphingomonas</taxon>
    </lineage>
</organism>
<feature type="transmembrane region" description="Helical" evidence="1">
    <location>
        <begin position="82"/>
        <end position="103"/>
    </location>
</feature>
<comment type="caution">
    <text evidence="2">The sequence shown here is derived from an EMBL/GenBank/DDBJ whole genome shotgun (WGS) entry which is preliminary data.</text>
</comment>
<sequence>MTGEAEPPPGAMSETLRENIATLAARRRAETDQASFSERIAGAITRFTGSMTFVAIHLVVFGGWIVANLGWLPGVPPFDPSFVTLAMVASVEAIFLSTFVLISQNRMMRAADRRADLDLHINLLAEHELTKVGDLLARIAERLEVHRGGESYDEIRQIVRPHTVLDAIDAAEEGAAKT</sequence>